<dbReference type="InterPro" id="IPR009852">
    <property type="entry name" value="CENPJ_C_dom"/>
</dbReference>
<feature type="compositionally biased region" description="Low complexity" evidence="3">
    <location>
        <begin position="54"/>
        <end position="67"/>
    </location>
</feature>
<proteinExistence type="inferred from homology"/>
<dbReference type="Gene3D" id="2.60.450.20">
    <property type="match status" value="1"/>
</dbReference>
<evidence type="ECO:0000256" key="2">
    <source>
        <dbReference type="SAM" id="Coils"/>
    </source>
</evidence>
<feature type="region of interest" description="Disordered" evidence="3">
    <location>
        <begin position="37"/>
        <end position="67"/>
    </location>
</feature>
<name>A0AAV2S5T2_MEGNR</name>
<organism evidence="5 6">
    <name type="scientific">Meganyctiphanes norvegica</name>
    <name type="common">Northern krill</name>
    <name type="synonym">Thysanopoda norvegica</name>
    <dbReference type="NCBI Taxonomy" id="48144"/>
    <lineage>
        <taxon>Eukaryota</taxon>
        <taxon>Metazoa</taxon>
        <taxon>Ecdysozoa</taxon>
        <taxon>Arthropoda</taxon>
        <taxon>Crustacea</taxon>
        <taxon>Multicrustacea</taxon>
        <taxon>Malacostraca</taxon>
        <taxon>Eumalacostraca</taxon>
        <taxon>Eucarida</taxon>
        <taxon>Euphausiacea</taxon>
        <taxon>Euphausiidae</taxon>
        <taxon>Meganyctiphanes</taxon>
    </lineage>
</organism>
<feature type="domain" description="Centromere protein J C-terminal" evidence="4">
    <location>
        <begin position="1290"/>
        <end position="1323"/>
    </location>
</feature>
<dbReference type="GO" id="GO:0061511">
    <property type="term" value="P:centriole elongation"/>
    <property type="evidence" value="ECO:0007669"/>
    <property type="project" value="TreeGrafter"/>
</dbReference>
<dbReference type="InterPro" id="IPR026581">
    <property type="entry name" value="TCP10L/CENPJ"/>
</dbReference>
<evidence type="ECO:0000256" key="1">
    <source>
        <dbReference type="ARBA" id="ARBA00005627"/>
    </source>
</evidence>
<dbReference type="GO" id="GO:0005814">
    <property type="term" value="C:centriole"/>
    <property type="evidence" value="ECO:0007669"/>
    <property type="project" value="TreeGrafter"/>
</dbReference>
<comment type="caution">
    <text evidence="5">The sequence shown here is derived from an EMBL/GenBank/DDBJ whole genome shotgun (WGS) entry which is preliminary data.</text>
</comment>
<dbReference type="EMBL" id="CAXKWB010048013">
    <property type="protein sequence ID" value="CAL4166340.1"/>
    <property type="molecule type" value="Genomic_DNA"/>
</dbReference>
<dbReference type="Pfam" id="PF07202">
    <property type="entry name" value="Tcp10_C"/>
    <property type="match status" value="3"/>
</dbReference>
<accession>A0AAV2S5T2</accession>
<dbReference type="GO" id="GO:0015631">
    <property type="term" value="F:tubulin binding"/>
    <property type="evidence" value="ECO:0007669"/>
    <property type="project" value="TreeGrafter"/>
</dbReference>
<dbReference type="GO" id="GO:0060271">
    <property type="term" value="P:cilium assembly"/>
    <property type="evidence" value="ECO:0007669"/>
    <property type="project" value="TreeGrafter"/>
</dbReference>
<evidence type="ECO:0000256" key="3">
    <source>
        <dbReference type="SAM" id="MobiDB-lite"/>
    </source>
</evidence>
<feature type="compositionally biased region" description="Polar residues" evidence="3">
    <location>
        <begin position="12"/>
        <end position="22"/>
    </location>
</feature>
<gene>
    <name evidence="5" type="ORF">MNOR_LOCUS33392</name>
</gene>
<evidence type="ECO:0000313" key="6">
    <source>
        <dbReference type="Proteomes" id="UP001497623"/>
    </source>
</evidence>
<feature type="domain" description="Centromere protein J C-terminal" evidence="4">
    <location>
        <begin position="1253"/>
        <end position="1281"/>
    </location>
</feature>
<feature type="coiled-coil region" evidence="2">
    <location>
        <begin position="870"/>
        <end position="1023"/>
    </location>
</feature>
<keyword evidence="2" id="KW-0175">Coiled coil</keyword>
<dbReference type="Proteomes" id="UP001497623">
    <property type="component" value="Unassembled WGS sequence"/>
</dbReference>
<feature type="compositionally biased region" description="Polar residues" evidence="3">
    <location>
        <begin position="41"/>
        <end position="53"/>
    </location>
</feature>
<comment type="similarity">
    <text evidence="1">Belongs to the TCP10 family.</text>
</comment>
<evidence type="ECO:0000313" key="5">
    <source>
        <dbReference type="EMBL" id="CAL4166340.1"/>
    </source>
</evidence>
<keyword evidence="6" id="KW-1185">Reference proteome</keyword>
<dbReference type="GO" id="GO:0005813">
    <property type="term" value="C:centrosome"/>
    <property type="evidence" value="ECO:0007669"/>
    <property type="project" value="TreeGrafter"/>
</dbReference>
<sequence>MYIKKTVMEKTYPSQSEGDSPSMTLLMRLQQLRQWQEKQRANLQRSSSFQDTTSMNSSYESSLSISPSNIATPSASHSGVLHNLKSKPLIPKEKNKSSHSDNSFSYSTDSYNDAQFSCVSSKSSNSSPIPILNNDQFNPTSVLDISKSTTIPLSHLISSNAHSNDSEKLPTDQYKEQEVKELEIMVVDLEKQGVMKVEMGRARESASENNDSIDNLSFNSPKINFNEKGYGISSVDNDFLAKPTSPETINSDSSYPISLNIDTSTNSSKSIRNSEEIGCISAAFQDNGKEKYQNDNSEIIVKDSIKDGSNKNNIEISRNYKIYDKFDDIPIRTQSQNFHDKLTNKFENNGVTNKSQSPSVPKFSFLKKGVGSAANNAIDVDSGFGSVSSIPGNITKAECNKENNRNIKRKFLKKGEGTLRFGMKTLKLKKQNLDISNDEKITDNLKSDNLRSLHKDKLKLKNFAAQSPRKGSGLDDDKTLGNKQTKHLQLKQIPSIQYASPNIENYNEIPKDNMKYQVGRTKNQEVEELSAFEHLEEMADDSSFCSNSSTVIQLLQKGLRSASSTPLRSPAPFDFAESPIPVGYKNTPEFQYNQELLSLSQVLEQCKALVQLEKEGHSNITQADIDYLVESILSDQTVSVHSVSEYLKNLQQGAMNVDYSTNTGVHLLQNQKPRVHFREEGVDVHEYETPDSDSETTLTDMQSIDEEVTDMVTTSDLEALAHLNLHGMLEHVREEVVYKSPPGTDRNKHISKYYSEFEQGCQNNILKNKKNDSVQKILEFSPPRHPPNSASHLVWSIFGQENQNKNLQYNKKSSNLKVVPTKEQNCTKVAQKSLTAELDFCQKDVKKEQDSDKLEIDSHKTLLMAKICELENETSAFKKKNSEIKKLQDSVKLDQENLSIEREAFKKQMTEHENKLREAIDRERNRLWKERQELKQLNQEQMTLEAERTQSLEIVMLKEKLADVEEEMKKKESSHQFAVRKFMDKIKFLEQENKKLKVDLASLQTLEKENLNLKHQLDREKLGKKSVLSDKTLNKTQNLKKKVTIANAIKKSVEIKHKPKSINDINKELDNELVTNEKTNISIRDVYPFKNLNIEDIEMSTVNNSSKPKLQVKEVKALTSLKEHNRSELEKIPDKPSPLIEEAEESLEKYSSSTINNYDSTKIGLAQQVNVPLDVFKDNAQNMHSPGSVNIDFTENCRSDGTKEIIYANGNKKEIFSNGVIVMSYYNGDHKEQHKDKTVYIYGTDQTKHITFTDGKEIVEFPNGQKETTYPDGSSEVTFPDMSVKKMSKDGTEICLMKDGTVVRTNPDGSKVFEFPGGQREVHTGDEKRREYPDGTIKILYDDGRVETRYKNGRIRIKDSDGNILTDFRG</sequence>
<feature type="region of interest" description="Disordered" evidence="3">
    <location>
        <begin position="1"/>
        <end position="22"/>
    </location>
</feature>
<dbReference type="PANTHER" id="PTHR10331:SF6">
    <property type="entry name" value="SPINDLE ASSEMBLY ABNORMAL 4"/>
    <property type="match status" value="1"/>
</dbReference>
<evidence type="ECO:0000259" key="4">
    <source>
        <dbReference type="Pfam" id="PF07202"/>
    </source>
</evidence>
<protein>
    <recommendedName>
        <fullName evidence="4">Centromere protein J C-terminal domain-containing protein</fullName>
    </recommendedName>
</protein>
<dbReference type="InterPro" id="IPR047002">
    <property type="entry name" value="Tcp10_C_sf"/>
</dbReference>
<dbReference type="PANTHER" id="PTHR10331">
    <property type="entry name" value="T COMPLEX PROTEIN 10"/>
    <property type="match status" value="1"/>
</dbReference>
<feature type="domain" description="Centromere protein J C-terminal" evidence="4">
    <location>
        <begin position="1328"/>
        <end position="1357"/>
    </location>
</feature>
<reference evidence="5 6" key="1">
    <citation type="submission" date="2024-05" db="EMBL/GenBank/DDBJ databases">
        <authorList>
            <person name="Wallberg A."/>
        </authorList>
    </citation>
    <scope>NUCLEOTIDE SEQUENCE [LARGE SCALE GENOMIC DNA]</scope>
</reference>